<dbReference type="PANTHER" id="PTHR45755">
    <property type="match status" value="1"/>
</dbReference>
<dbReference type="Proteomes" id="UP000037136">
    <property type="component" value="Unassembled WGS sequence"/>
</dbReference>
<sequence length="651" mass="71307">MPCVAQPGTNGCHMGTKSGLPQLFFLFYLFLSLSRAPYSLASSAKEESSPFFRRRFSYLPTYLGLSVGPRAVSALPRSLSAGPTSFRHRGLESRRKQRYIKTAKISCGRRPAFGRTGPPDGHATPLNLWRASMSRDSHAEDEFRGRDRTPTRSSQPHTRVSSQASNTSATLSREKPPPPPLDSLDGWTHERTAGGKHVLTPAQGRAMTAPYSPPKHSHDDGGHGHDECHDDGDARATGQESKHARSLLTRVLLGYTIRFPILHAILVSKDSRRIFYFMTLNFCFMTVQAFYGYLTDSLGLLSDSIHMFFDCVALLVGLLAAVMSKWPPSQRFPYGFGKIETLSGFANGILLMLLSVEIIFEAFERLWEGTPTKRLGELFLVSCMGLGVNLVGMMAFGHHHHHGHDHGHHGHDHGHHGHSHDHTHEKCHGSHDAHDASASPGPASGSPGHGHGHGHSHGHSHGHGHSHSHSHSHGHGDNDNMHGIYLHVLADTLGSVSVIVSTALTSIWGWSGWDPLASCLIATLIFLSSKPLVLSSARRLLLSVPEEAEYRLRSTLGGILQQRGVASYSAPKLWLNDGGDRTTTTRLVGVVHVAVARGASLDETRERVRDYLSREGIDAVVQTERDGDYGCWCAKSRGGPMTPRMSKPMYE</sequence>
<dbReference type="Pfam" id="PF01545">
    <property type="entry name" value="Cation_efflux"/>
    <property type="match status" value="1"/>
</dbReference>
<evidence type="ECO:0000256" key="8">
    <source>
        <dbReference type="RuleBase" id="RU369017"/>
    </source>
</evidence>
<dbReference type="OrthoDB" id="78669at2759"/>
<dbReference type="InterPro" id="IPR045316">
    <property type="entry name" value="Msc2-like"/>
</dbReference>
<dbReference type="EMBL" id="LAZP02000426">
    <property type="protein sequence ID" value="PFH57309.1"/>
    <property type="molecule type" value="Genomic_DNA"/>
</dbReference>
<feature type="compositionally biased region" description="Basic and acidic residues" evidence="9">
    <location>
        <begin position="420"/>
        <end position="435"/>
    </location>
</feature>
<feature type="compositionally biased region" description="Polar residues" evidence="9">
    <location>
        <begin position="151"/>
        <end position="171"/>
    </location>
</feature>
<reference evidence="11 12" key="2">
    <citation type="journal article" date="2017" name="Sci. Rep.">
        <title>Ant-infecting Ophiocordyceps genomes reveal a high diversity of potential behavioral manipulation genes and a possible major role for enterotoxins.</title>
        <authorList>
            <person name="de Bekker C."/>
            <person name="Ohm R.A."/>
            <person name="Evans H.C."/>
            <person name="Brachmann A."/>
            <person name="Hughes D.P."/>
        </authorList>
    </citation>
    <scope>NUCLEOTIDE SEQUENCE [LARGE SCALE GENOMIC DNA]</scope>
    <source>
        <strain evidence="11 12">SC16a</strain>
    </source>
</reference>
<evidence type="ECO:0000259" key="10">
    <source>
        <dbReference type="Pfam" id="PF01545"/>
    </source>
</evidence>
<comment type="similarity">
    <text evidence="2 8">Belongs to the cation diffusion facilitator (CDF) transporter (TC 2.A.4) family. SLC30A subfamily.</text>
</comment>
<comment type="caution">
    <text evidence="8">Lacks conserved residue(s) required for the propagation of feature annotation.</text>
</comment>
<dbReference type="GO" id="GO:0005385">
    <property type="term" value="F:zinc ion transmembrane transporter activity"/>
    <property type="evidence" value="ECO:0007669"/>
    <property type="project" value="UniProtKB-UniRule"/>
</dbReference>
<comment type="caution">
    <text evidence="11">The sequence shown here is derived from an EMBL/GenBank/DDBJ whole genome shotgun (WGS) entry which is preliminary data.</text>
</comment>
<evidence type="ECO:0000256" key="3">
    <source>
        <dbReference type="ARBA" id="ARBA00022448"/>
    </source>
</evidence>
<reference evidence="11 12" key="1">
    <citation type="journal article" date="2015" name="BMC Genomics">
        <title>Gene expression during zombie ant biting behavior reflects the complexity underlying fungal parasitic behavioral manipulation.</title>
        <authorList>
            <person name="de Bekker C."/>
            <person name="Ohm R.A."/>
            <person name="Loreto R.G."/>
            <person name="Sebastian A."/>
            <person name="Albert I."/>
            <person name="Merrow M."/>
            <person name="Brachmann A."/>
            <person name="Hughes D.P."/>
        </authorList>
    </citation>
    <scope>NUCLEOTIDE SEQUENCE [LARGE SCALE GENOMIC DNA]</scope>
    <source>
        <strain evidence="11 12">SC16a</strain>
    </source>
</reference>
<feature type="transmembrane region" description="Helical" evidence="8">
    <location>
        <begin position="305"/>
        <end position="323"/>
    </location>
</feature>
<dbReference type="GO" id="GO:0005794">
    <property type="term" value="C:Golgi apparatus"/>
    <property type="evidence" value="ECO:0007669"/>
    <property type="project" value="TreeGrafter"/>
</dbReference>
<feature type="transmembrane region" description="Helical" evidence="8">
    <location>
        <begin position="344"/>
        <end position="363"/>
    </location>
</feature>
<dbReference type="GO" id="GO:0005789">
    <property type="term" value="C:endoplasmic reticulum membrane"/>
    <property type="evidence" value="ECO:0007669"/>
    <property type="project" value="UniProtKB-SubCell"/>
</dbReference>
<feature type="region of interest" description="Disordered" evidence="9">
    <location>
        <begin position="134"/>
        <end position="241"/>
    </location>
</feature>
<dbReference type="STRING" id="268505.A0A2A9P796"/>
<feature type="compositionally biased region" description="Basic residues" evidence="9">
    <location>
        <begin position="450"/>
        <end position="473"/>
    </location>
</feature>
<keyword evidence="8" id="KW-0256">Endoplasmic reticulum</keyword>
<feature type="region of interest" description="Disordered" evidence="9">
    <location>
        <begin position="400"/>
        <end position="478"/>
    </location>
</feature>
<keyword evidence="4 8" id="KW-0812">Transmembrane</keyword>
<dbReference type="InterPro" id="IPR002524">
    <property type="entry name" value="Cation_efflux"/>
</dbReference>
<evidence type="ECO:0000256" key="7">
    <source>
        <dbReference type="ARBA" id="ARBA00023136"/>
    </source>
</evidence>
<dbReference type="InterPro" id="IPR027469">
    <property type="entry name" value="Cation_efflux_TMD_sf"/>
</dbReference>
<evidence type="ECO:0000256" key="2">
    <source>
        <dbReference type="ARBA" id="ARBA00008873"/>
    </source>
</evidence>
<keyword evidence="12" id="KW-1185">Reference proteome</keyword>
<dbReference type="SUPFAM" id="SSF161111">
    <property type="entry name" value="Cation efflux protein transmembrane domain-like"/>
    <property type="match status" value="1"/>
</dbReference>
<keyword evidence="3 8" id="KW-0813">Transport</keyword>
<accession>A0A2A9P796</accession>
<keyword evidence="7 8" id="KW-0472">Membrane</keyword>
<feature type="compositionally biased region" description="Low complexity" evidence="9">
    <location>
        <begin position="436"/>
        <end position="446"/>
    </location>
</feature>
<comment type="function">
    <text evidence="8">Functions as a zinc transporter.</text>
</comment>
<feature type="transmembrane region" description="Helical" evidence="8">
    <location>
        <begin position="375"/>
        <end position="396"/>
    </location>
</feature>
<keyword evidence="5 8" id="KW-1133">Transmembrane helix</keyword>
<dbReference type="AlphaFoldDB" id="A0A2A9P796"/>
<feature type="domain" description="Cation efflux protein transmembrane" evidence="10">
    <location>
        <begin position="274"/>
        <end position="541"/>
    </location>
</feature>
<comment type="subcellular location">
    <subcellularLocation>
        <location evidence="8">Endoplasmic reticulum membrane</location>
        <topology evidence="8">Multi-pass membrane protein</topology>
    </subcellularLocation>
    <subcellularLocation>
        <location evidence="1">Membrane</location>
        <topology evidence="1">Multi-pass membrane protein</topology>
    </subcellularLocation>
</comment>
<evidence type="ECO:0000256" key="5">
    <source>
        <dbReference type="ARBA" id="ARBA00022989"/>
    </source>
</evidence>
<evidence type="ECO:0000256" key="6">
    <source>
        <dbReference type="ARBA" id="ARBA00023065"/>
    </source>
</evidence>
<keyword evidence="6 8" id="KW-0406">Ion transport</keyword>
<evidence type="ECO:0000256" key="9">
    <source>
        <dbReference type="SAM" id="MobiDB-lite"/>
    </source>
</evidence>
<dbReference type="GO" id="GO:0031410">
    <property type="term" value="C:cytoplasmic vesicle"/>
    <property type="evidence" value="ECO:0007669"/>
    <property type="project" value="TreeGrafter"/>
</dbReference>
<protein>
    <recommendedName>
        <fullName evidence="8">Zinc transporter</fullName>
    </recommendedName>
</protein>
<dbReference type="GO" id="GO:0006882">
    <property type="term" value="P:intracellular zinc ion homeostasis"/>
    <property type="evidence" value="ECO:0007669"/>
    <property type="project" value="InterPro"/>
</dbReference>
<proteinExistence type="inferred from homology"/>
<evidence type="ECO:0000313" key="12">
    <source>
        <dbReference type="Proteomes" id="UP000037136"/>
    </source>
</evidence>
<feature type="transmembrane region" description="Helical" evidence="8">
    <location>
        <begin position="274"/>
        <end position="293"/>
    </location>
</feature>
<organism evidence="11 12">
    <name type="scientific">Ophiocordyceps unilateralis</name>
    <name type="common">Zombie-ant fungus</name>
    <name type="synonym">Torrubia unilateralis</name>
    <dbReference type="NCBI Taxonomy" id="268505"/>
    <lineage>
        <taxon>Eukaryota</taxon>
        <taxon>Fungi</taxon>
        <taxon>Dikarya</taxon>
        <taxon>Ascomycota</taxon>
        <taxon>Pezizomycotina</taxon>
        <taxon>Sordariomycetes</taxon>
        <taxon>Hypocreomycetidae</taxon>
        <taxon>Hypocreales</taxon>
        <taxon>Ophiocordycipitaceae</taxon>
        <taxon>Ophiocordyceps</taxon>
    </lineage>
</organism>
<evidence type="ECO:0000256" key="4">
    <source>
        <dbReference type="ARBA" id="ARBA00022692"/>
    </source>
</evidence>
<evidence type="ECO:0000313" key="11">
    <source>
        <dbReference type="EMBL" id="PFH57309.1"/>
    </source>
</evidence>
<evidence type="ECO:0000256" key="1">
    <source>
        <dbReference type="ARBA" id="ARBA00004141"/>
    </source>
</evidence>
<feature type="compositionally biased region" description="Basic and acidic residues" evidence="9">
    <location>
        <begin position="134"/>
        <end position="150"/>
    </location>
</feature>
<dbReference type="GO" id="GO:1904257">
    <property type="term" value="P:zinc ion import into Golgi lumen"/>
    <property type="evidence" value="ECO:0007669"/>
    <property type="project" value="TreeGrafter"/>
</dbReference>
<dbReference type="InterPro" id="IPR058533">
    <property type="entry name" value="Cation_efflux_TM"/>
</dbReference>
<feature type="compositionally biased region" description="Basic residues" evidence="9">
    <location>
        <begin position="400"/>
        <end position="419"/>
    </location>
</feature>
<name>A0A2A9P796_OPHUN</name>
<dbReference type="PANTHER" id="PTHR45755:SF4">
    <property type="entry name" value="ZINC TRANSPORTER 7"/>
    <property type="match status" value="1"/>
</dbReference>
<dbReference type="Gene3D" id="1.20.1510.10">
    <property type="entry name" value="Cation efflux protein transmembrane domain"/>
    <property type="match status" value="1"/>
</dbReference>
<feature type="compositionally biased region" description="Basic and acidic residues" evidence="9">
    <location>
        <begin position="216"/>
        <end position="234"/>
    </location>
</feature>
<dbReference type="NCBIfam" id="TIGR01297">
    <property type="entry name" value="CDF"/>
    <property type="match status" value="1"/>
</dbReference>
<gene>
    <name evidence="11" type="ORF">XA68_15241</name>
</gene>